<evidence type="ECO:0000256" key="2">
    <source>
        <dbReference type="SAM" id="Coils"/>
    </source>
</evidence>
<keyword evidence="2" id="KW-0175">Coiled coil</keyword>
<evidence type="ECO:0000256" key="3">
    <source>
        <dbReference type="SAM" id="MobiDB-lite"/>
    </source>
</evidence>
<dbReference type="InterPro" id="IPR051443">
    <property type="entry name" value="XLR/SYCP3"/>
</dbReference>
<feature type="compositionally biased region" description="Basic residues" evidence="3">
    <location>
        <begin position="1"/>
        <end position="10"/>
    </location>
</feature>
<dbReference type="GeneID" id="109486925"/>
<name>A0A6P5AWM3_BRABE</name>
<organism evidence="5 6">
    <name type="scientific">Branchiostoma belcheri</name>
    <name type="common">Amphioxus</name>
    <dbReference type="NCBI Taxonomy" id="7741"/>
    <lineage>
        <taxon>Eukaryota</taxon>
        <taxon>Metazoa</taxon>
        <taxon>Chordata</taxon>
        <taxon>Cephalochordata</taxon>
        <taxon>Leptocardii</taxon>
        <taxon>Amphioxiformes</taxon>
        <taxon>Branchiostomatidae</taxon>
        <taxon>Branchiostoma</taxon>
    </lineage>
</organism>
<feature type="region of interest" description="Disordered" evidence="3">
    <location>
        <begin position="1"/>
        <end position="80"/>
    </location>
</feature>
<protein>
    <submittedName>
        <fullName evidence="6">Synaptonemal complex protein 3-like</fullName>
    </submittedName>
</protein>
<dbReference type="RefSeq" id="XP_019646391.1">
    <property type="nucleotide sequence ID" value="XM_019790832.1"/>
</dbReference>
<proteinExistence type="inferred from homology"/>
<evidence type="ECO:0000259" key="4">
    <source>
        <dbReference type="Pfam" id="PF04803"/>
    </source>
</evidence>
<keyword evidence="5" id="KW-1185">Reference proteome</keyword>
<evidence type="ECO:0000313" key="6">
    <source>
        <dbReference type="RefSeq" id="XP_019646391.1"/>
    </source>
</evidence>
<dbReference type="PANTHER" id="PTHR19368">
    <property type="entry name" value="XLR/SCP3/FAM9"/>
    <property type="match status" value="1"/>
</dbReference>
<dbReference type="GO" id="GO:0051321">
    <property type="term" value="P:meiotic cell cycle"/>
    <property type="evidence" value="ECO:0007669"/>
    <property type="project" value="TreeGrafter"/>
</dbReference>
<gene>
    <name evidence="6" type="primary">LOC109486925</name>
</gene>
<dbReference type="OrthoDB" id="9621324at2759"/>
<sequence>MPRGSGKKAAQKTSTIAGPMPSDEFGFEKFEEEVESQTSHRAEETPILPKTSKSKKRSYLDEEEEEEEEQTAGPEANFGGEMKNLLESFGADISKTLSAKRKRLEMFTQSAVKASNHKVENTWMAQHSERTKLSGEYQTQVQTVMNQWESDIQKFKEQEEKLQNLFKQQQKLFQQQRIIQSQRLKTLRQLHDQYTKGMDELEQCHQDQQGSMQVELRKEMALLQKKILMDTQHQEMAAVRKSLQTMLF</sequence>
<dbReference type="Pfam" id="PF04803">
    <property type="entry name" value="Cor1"/>
    <property type="match status" value="1"/>
</dbReference>
<dbReference type="GO" id="GO:0000795">
    <property type="term" value="C:synaptonemal complex"/>
    <property type="evidence" value="ECO:0007669"/>
    <property type="project" value="TreeGrafter"/>
</dbReference>
<comment type="similarity">
    <text evidence="1">Belongs to the XLR/SYCP3 family.</text>
</comment>
<dbReference type="Proteomes" id="UP000515135">
    <property type="component" value="Unplaced"/>
</dbReference>
<reference evidence="6" key="1">
    <citation type="submission" date="2025-08" db="UniProtKB">
        <authorList>
            <consortium name="RefSeq"/>
        </authorList>
    </citation>
    <scope>IDENTIFICATION</scope>
    <source>
        <tissue evidence="6">Gonad</tissue>
    </source>
</reference>
<evidence type="ECO:0000256" key="1">
    <source>
        <dbReference type="ARBA" id="ARBA00010283"/>
    </source>
</evidence>
<dbReference type="AlphaFoldDB" id="A0A6P5AWM3"/>
<accession>A0A6P5AWM3</accession>
<dbReference type="InterPro" id="IPR006888">
    <property type="entry name" value="XLR/SYCP3/FAM9_dom"/>
</dbReference>
<feature type="domain" description="XLR/SYCP3/FAM9" evidence="4">
    <location>
        <begin position="95"/>
        <end position="226"/>
    </location>
</feature>
<feature type="coiled-coil region" evidence="2">
    <location>
        <begin position="145"/>
        <end position="175"/>
    </location>
</feature>
<feature type="compositionally biased region" description="Acidic residues" evidence="3">
    <location>
        <begin position="61"/>
        <end position="70"/>
    </location>
</feature>
<dbReference type="KEGG" id="bbel:109486925"/>
<dbReference type="PANTHER" id="PTHR19368:SF15">
    <property type="entry name" value="XLR_SYCP3_FAM9 DOMAIN-CONTAINING PROTEIN"/>
    <property type="match status" value="1"/>
</dbReference>
<evidence type="ECO:0000313" key="5">
    <source>
        <dbReference type="Proteomes" id="UP000515135"/>
    </source>
</evidence>
<dbReference type="GO" id="GO:0007286">
    <property type="term" value="P:spermatid development"/>
    <property type="evidence" value="ECO:0007669"/>
    <property type="project" value="TreeGrafter"/>
</dbReference>